<sequence>MSISARSAVPLTVAEVDLLCATADSSPPYPLRVPTHGTSVAERRVVLRQAGEQLAARGLADERGPLGVAEAFAYLLQDSARVLDLLLSTGTDVLAVVLLARRDLAVLVTQRLTGDDDTVAMAELPLDDAVDELIAVVPPREAALTSPFSLPTGLLGRVYQDARRRPTAWDELLAAHGVTDRLARRLVTHLQPVVGNGQAGLATRGGYANAWQRAGDEIRWLDTERGRLQLVAGEDAEWTSVNPMHAADLATALRRLAGALRA</sequence>
<evidence type="ECO:0000256" key="1">
    <source>
        <dbReference type="ARBA" id="ARBA00004496"/>
    </source>
</evidence>
<dbReference type="Pfam" id="PF14011">
    <property type="entry name" value="ESX-1_EspG"/>
    <property type="match status" value="1"/>
</dbReference>
<keyword evidence="6" id="KW-1185">Reference proteome</keyword>
<reference evidence="5 6" key="1">
    <citation type="submission" date="2021-02" db="EMBL/GenBank/DDBJ databases">
        <title>Actinophytocola xerophila sp. nov., isolated from soil of cotton cropping field.</title>
        <authorList>
            <person name="Huang R."/>
            <person name="Chen X."/>
            <person name="Ge X."/>
            <person name="Liu W."/>
        </authorList>
    </citation>
    <scope>NUCLEOTIDE SEQUENCE [LARGE SCALE GENOMIC DNA]</scope>
    <source>
        <strain evidence="5 6">S1-96</strain>
    </source>
</reference>
<evidence type="ECO:0000256" key="3">
    <source>
        <dbReference type="ARBA" id="ARBA00022490"/>
    </source>
</evidence>
<dbReference type="RefSeq" id="WP_260195292.1">
    <property type="nucleotide sequence ID" value="NZ_JAFFZE010000025.1"/>
</dbReference>
<dbReference type="EMBL" id="JAFFZE010000025">
    <property type="protein sequence ID" value="MCT2587413.1"/>
    <property type="molecule type" value="Genomic_DNA"/>
</dbReference>
<dbReference type="InterPro" id="IPR025734">
    <property type="entry name" value="EspG"/>
</dbReference>
<proteinExistence type="inferred from homology"/>
<organism evidence="5 6">
    <name type="scientific">Actinophytocola gossypii</name>
    <dbReference type="NCBI Taxonomy" id="2812003"/>
    <lineage>
        <taxon>Bacteria</taxon>
        <taxon>Bacillati</taxon>
        <taxon>Actinomycetota</taxon>
        <taxon>Actinomycetes</taxon>
        <taxon>Pseudonocardiales</taxon>
        <taxon>Pseudonocardiaceae</taxon>
    </lineage>
</organism>
<evidence type="ECO:0000313" key="6">
    <source>
        <dbReference type="Proteomes" id="UP001156441"/>
    </source>
</evidence>
<gene>
    <name evidence="5" type="ORF">JT362_30245</name>
</gene>
<evidence type="ECO:0000256" key="2">
    <source>
        <dbReference type="ARBA" id="ARBA00006411"/>
    </source>
</evidence>
<accession>A0ABT2JHQ7</accession>
<dbReference type="Proteomes" id="UP001156441">
    <property type="component" value="Unassembled WGS sequence"/>
</dbReference>
<protein>
    <submittedName>
        <fullName evidence="5">ESX secretion-associated protein EspG</fullName>
    </submittedName>
</protein>
<evidence type="ECO:0000256" key="4">
    <source>
        <dbReference type="ARBA" id="ARBA00023186"/>
    </source>
</evidence>
<comment type="subcellular location">
    <subcellularLocation>
        <location evidence="1">Cytoplasm</location>
    </subcellularLocation>
</comment>
<comment type="caution">
    <text evidence="5">The sequence shown here is derived from an EMBL/GenBank/DDBJ whole genome shotgun (WGS) entry which is preliminary data.</text>
</comment>
<name>A0ABT2JHQ7_9PSEU</name>
<evidence type="ECO:0000313" key="5">
    <source>
        <dbReference type="EMBL" id="MCT2587413.1"/>
    </source>
</evidence>
<comment type="similarity">
    <text evidence="2">Belongs to the EspG family.</text>
</comment>
<keyword evidence="3" id="KW-0963">Cytoplasm</keyword>
<keyword evidence="4" id="KW-0143">Chaperone</keyword>